<comment type="caution">
    <text evidence="2">The sequence shown here is derived from an EMBL/GenBank/DDBJ whole genome shotgun (WGS) entry which is preliminary data.</text>
</comment>
<gene>
    <name evidence="2" type="ORF">GCM10008956_01860</name>
</gene>
<accession>A0A8H9GIL7</accession>
<evidence type="ECO:0000313" key="3">
    <source>
        <dbReference type="Proteomes" id="UP000600547"/>
    </source>
</evidence>
<reference evidence="3" key="1">
    <citation type="journal article" date="2019" name="Int. J. Syst. Evol. Microbiol.">
        <title>The Global Catalogue of Microorganisms (GCM) 10K type strain sequencing project: providing services to taxonomists for standard genome sequencing and annotation.</title>
        <authorList>
            <consortium name="The Broad Institute Genomics Platform"/>
            <consortium name="The Broad Institute Genome Sequencing Center for Infectious Disease"/>
            <person name="Wu L."/>
            <person name="Ma J."/>
        </authorList>
    </citation>
    <scope>NUCLEOTIDE SEQUENCE [LARGE SCALE GENOMIC DNA]</scope>
    <source>
        <strain evidence="3">JCM 31047</strain>
    </source>
</reference>
<evidence type="ECO:0000256" key="1">
    <source>
        <dbReference type="SAM" id="Phobius"/>
    </source>
</evidence>
<keyword evidence="1" id="KW-0812">Transmembrane</keyword>
<keyword evidence="1" id="KW-0472">Membrane</keyword>
<feature type="transmembrane region" description="Helical" evidence="1">
    <location>
        <begin position="49"/>
        <end position="71"/>
    </location>
</feature>
<dbReference type="AlphaFoldDB" id="A0A8H9GIL7"/>
<organism evidence="2 3">
    <name type="scientific">Deinococcus arenae</name>
    <dbReference type="NCBI Taxonomy" id="1452751"/>
    <lineage>
        <taxon>Bacteria</taxon>
        <taxon>Thermotogati</taxon>
        <taxon>Deinococcota</taxon>
        <taxon>Deinococci</taxon>
        <taxon>Deinococcales</taxon>
        <taxon>Deinococcaceae</taxon>
        <taxon>Deinococcus</taxon>
    </lineage>
</organism>
<sequence>MGCGGMALGALGALVGALLALPSLGTGVALVLAGGGPDSTDTLAEIRVGSALVYGSGMLFARGLIALAVSYQFRPVGEP</sequence>
<proteinExistence type="predicted"/>
<name>A0A8H9GIL7_9DEIO</name>
<evidence type="ECO:0000313" key="2">
    <source>
        <dbReference type="EMBL" id="GGM29516.1"/>
    </source>
</evidence>
<dbReference type="EMBL" id="BMQG01000001">
    <property type="protein sequence ID" value="GGM29516.1"/>
    <property type="molecule type" value="Genomic_DNA"/>
</dbReference>
<dbReference type="Proteomes" id="UP000600547">
    <property type="component" value="Unassembled WGS sequence"/>
</dbReference>
<protein>
    <submittedName>
        <fullName evidence="2">Uncharacterized protein</fullName>
    </submittedName>
</protein>
<keyword evidence="1" id="KW-1133">Transmembrane helix</keyword>
<keyword evidence="3" id="KW-1185">Reference proteome</keyword>